<dbReference type="Gene3D" id="3.30.390.50">
    <property type="entry name" value="CO dehydrogenase flavoprotein, C-terminal domain"/>
    <property type="match status" value="1"/>
</dbReference>
<accession>C3MN25</accession>
<dbReference type="InterPro" id="IPR050664">
    <property type="entry name" value="Octanoyltrans_LipM/LipL"/>
</dbReference>
<name>C3MN25_SACI2</name>
<keyword evidence="2" id="KW-0436">Ligase</keyword>
<dbReference type="InterPro" id="IPR045864">
    <property type="entry name" value="aa-tRNA-synth_II/BPL/LPL"/>
</dbReference>
<dbReference type="PROSITE" id="PS51733">
    <property type="entry name" value="BPL_LPL_CATALYTIC"/>
    <property type="match status" value="1"/>
</dbReference>
<dbReference type="OrthoDB" id="36034at2157"/>
<dbReference type="PANTHER" id="PTHR43679:SF2">
    <property type="entry name" value="OCTANOYL-[GCVH]:PROTEIN N-OCTANOYLTRANSFERASE"/>
    <property type="match status" value="1"/>
</dbReference>
<protein>
    <submittedName>
        <fullName evidence="2">Biotin/lipoate A/B protein ligase</fullName>
    </submittedName>
</protein>
<evidence type="ECO:0000313" key="2">
    <source>
        <dbReference type="EMBL" id="ACP34865.1"/>
    </source>
</evidence>
<dbReference type="EMBL" id="CP001399">
    <property type="protein sequence ID" value="ACP34865.1"/>
    <property type="molecule type" value="Genomic_DNA"/>
</dbReference>
<evidence type="ECO:0000259" key="1">
    <source>
        <dbReference type="PROSITE" id="PS51733"/>
    </source>
</evidence>
<proteinExistence type="predicted"/>
<dbReference type="Gene3D" id="3.30.930.10">
    <property type="entry name" value="Bira Bifunctional Protein, Domain 2"/>
    <property type="match status" value="1"/>
</dbReference>
<organism evidence="2 3">
    <name type="scientific">Saccharolobus islandicus (strain L.S.2.15 / Lassen #1)</name>
    <name type="common">Sulfolobus islandicus</name>
    <dbReference type="NCBI Taxonomy" id="429572"/>
    <lineage>
        <taxon>Archaea</taxon>
        <taxon>Thermoproteota</taxon>
        <taxon>Thermoprotei</taxon>
        <taxon>Sulfolobales</taxon>
        <taxon>Sulfolobaceae</taxon>
        <taxon>Saccharolobus</taxon>
    </lineage>
</organism>
<sequence>MNIIRLLYFEGADPQIFNLASILSYAYSTGELKEMPPTLIVMEGFSRPFSYLGYYQDVDKEVKLDNVTKYNVELVRRWKLGMGNIFMDKITGGWAIIFPQKVFKNSAEAYDILVGKVFLDTVKNLGVTNAEYVSPNDIRVKGKKLCGTGVSILNDKREVVFFNGFTNLWKPDPELPFKILNIPPEKFADKAIKKPEEYFAAIEIDGNSTPKLGDFREALVKAVSKEFNTKLETEELSDEEENIWRKYLNILKSEEFIFRRSTGKFITKNRGYEYRFAQKKYRKLVQASLALDDNNRIKDVMITGDFGLVPPDLDEDITKELIELTCDDFEVAKNRVLKLMKNGYEIIGASPEEFITPVFMACRGY</sequence>
<reference evidence="2 3" key="1">
    <citation type="journal article" date="2009" name="Proc. Natl. Acad. Sci. U.S.A.">
        <title>Biogeography of the Sulfolobus islandicus pan-genome.</title>
        <authorList>
            <person name="Reno M.L."/>
            <person name="Held N.L."/>
            <person name="Fields C.J."/>
            <person name="Burke P.V."/>
            <person name="Whitaker R.J."/>
        </authorList>
    </citation>
    <scope>NUCLEOTIDE SEQUENCE [LARGE SCALE GENOMIC DNA]</scope>
    <source>
        <strain evidence="3">L.S.2.15 / Lassen #1</strain>
    </source>
</reference>
<dbReference type="KEGG" id="sis:LS215_0803"/>
<dbReference type="HOGENOM" id="CLU_022986_1_1_2"/>
<dbReference type="Proteomes" id="UP000001747">
    <property type="component" value="Chromosome"/>
</dbReference>
<dbReference type="Pfam" id="PF21948">
    <property type="entry name" value="LplA-B_cat"/>
    <property type="match status" value="1"/>
</dbReference>
<dbReference type="SUPFAM" id="SSF55681">
    <property type="entry name" value="Class II aaRS and biotin synthetases"/>
    <property type="match status" value="1"/>
</dbReference>
<evidence type="ECO:0000313" key="3">
    <source>
        <dbReference type="Proteomes" id="UP000001747"/>
    </source>
</evidence>
<dbReference type="PANTHER" id="PTHR43679">
    <property type="entry name" value="OCTANOYLTRANSFERASE LIPM-RELATED"/>
    <property type="match status" value="1"/>
</dbReference>
<dbReference type="InterPro" id="IPR004143">
    <property type="entry name" value="BPL_LPL_catalytic"/>
</dbReference>
<dbReference type="GeneID" id="7798979"/>
<feature type="domain" description="BPL/LPL catalytic" evidence="1">
    <location>
        <begin position="33"/>
        <end position="231"/>
    </location>
</feature>
<gene>
    <name evidence="2" type="ordered locus">LS215_0803</name>
</gene>
<dbReference type="GO" id="GO:0016874">
    <property type="term" value="F:ligase activity"/>
    <property type="evidence" value="ECO:0007669"/>
    <property type="project" value="UniProtKB-KW"/>
</dbReference>
<dbReference type="AlphaFoldDB" id="C3MN25"/>
<dbReference type="RefSeq" id="WP_012713254.1">
    <property type="nucleotide sequence ID" value="NC_012589.1"/>
</dbReference>